<protein>
    <submittedName>
        <fullName evidence="1">RnaseH</fullName>
    </submittedName>
</protein>
<reference evidence="1" key="1">
    <citation type="submission" date="2004-05" db="EMBL/GenBank/DDBJ databases">
        <title>Study of Ty1/Copia type retrotransposons in Populus (Salicaceae) species for development of SSAP molecular marker.</title>
        <authorList>
            <person name="Wilson N."/>
            <person name="Lakshmikumaran M."/>
        </authorList>
    </citation>
    <scope>NUCLEOTIDE SEQUENCE</scope>
</reference>
<proteinExistence type="predicted"/>
<evidence type="ECO:0000313" key="1">
    <source>
        <dbReference type="EMBL" id="AAV54094.1"/>
    </source>
</evidence>
<dbReference type="AlphaFoldDB" id="Q4VUZ6"/>
<name>Q4VUZ6_POPCI</name>
<sequence>GGRGNSIHLKHGTITLPFVHSSLQIADFFTKTHSISRFCFLVGKLSMLVDVAS</sequence>
<accession>Q4VUZ6</accession>
<organism evidence="1">
    <name type="scientific">Populus ciliata</name>
    <name type="common">Himalayan poplar</name>
    <dbReference type="NCBI Taxonomy" id="60009"/>
    <lineage>
        <taxon>Eukaryota</taxon>
        <taxon>Viridiplantae</taxon>
        <taxon>Streptophyta</taxon>
        <taxon>Embryophyta</taxon>
        <taxon>Tracheophyta</taxon>
        <taxon>Spermatophyta</taxon>
        <taxon>Magnoliopsida</taxon>
        <taxon>eudicotyledons</taxon>
        <taxon>Gunneridae</taxon>
        <taxon>Pentapetalae</taxon>
        <taxon>rosids</taxon>
        <taxon>fabids</taxon>
        <taxon>Malpighiales</taxon>
        <taxon>Salicaceae</taxon>
        <taxon>Saliceae</taxon>
        <taxon>Populus</taxon>
    </lineage>
</organism>
<dbReference type="EMBL" id="AY619586">
    <property type="protein sequence ID" value="AAV54094.1"/>
    <property type="molecule type" value="Genomic_DNA"/>
</dbReference>
<gene>
    <name evidence="1" type="primary">RnaseH</name>
</gene>
<feature type="non-terminal residue" evidence="1">
    <location>
        <position position="1"/>
    </location>
</feature>